<keyword evidence="2" id="KW-1185">Reference proteome</keyword>
<comment type="caution">
    <text evidence="1">The sequence shown here is derived from an EMBL/GenBank/DDBJ whole genome shotgun (WGS) entry which is preliminary data.</text>
</comment>
<sequence>MQSCLHLQKKALTLFQFKYFQNKKKPLYSQYNRLMKQIHFKTNGSCKDYPMSYSPKFFPSYRSKRKVNWHLHVGFGTSLFYRNGQILDLVLMLSHIIPCQIITLYPNSCVMFNLIMLKLLARGLPPEDMDPRFVLTLWCESNDSNSPIAYGNLIEKKWCKIEILNKYFRFD</sequence>
<proteinExistence type="predicted"/>
<accession>A0AAD5PCM2</accession>
<reference evidence="1" key="1">
    <citation type="journal article" date="2022" name="IScience">
        <title>Evolution of zygomycete secretomes and the origins of terrestrial fungal ecologies.</title>
        <authorList>
            <person name="Chang Y."/>
            <person name="Wang Y."/>
            <person name="Mondo S."/>
            <person name="Ahrendt S."/>
            <person name="Andreopoulos W."/>
            <person name="Barry K."/>
            <person name="Beard J."/>
            <person name="Benny G.L."/>
            <person name="Blankenship S."/>
            <person name="Bonito G."/>
            <person name="Cuomo C."/>
            <person name="Desiro A."/>
            <person name="Gervers K.A."/>
            <person name="Hundley H."/>
            <person name="Kuo A."/>
            <person name="LaButti K."/>
            <person name="Lang B.F."/>
            <person name="Lipzen A."/>
            <person name="O'Donnell K."/>
            <person name="Pangilinan J."/>
            <person name="Reynolds N."/>
            <person name="Sandor L."/>
            <person name="Smith M.E."/>
            <person name="Tsang A."/>
            <person name="Grigoriev I.V."/>
            <person name="Stajich J.E."/>
            <person name="Spatafora J.W."/>
        </authorList>
    </citation>
    <scope>NUCLEOTIDE SEQUENCE</scope>
    <source>
        <strain evidence="1">RSA 2281</strain>
    </source>
</reference>
<evidence type="ECO:0000313" key="2">
    <source>
        <dbReference type="Proteomes" id="UP001209540"/>
    </source>
</evidence>
<dbReference type="AlphaFoldDB" id="A0AAD5PCM2"/>
<gene>
    <name evidence="1" type="ORF">BDA99DRAFT_540268</name>
</gene>
<dbReference type="EMBL" id="JAIXMP010000024">
    <property type="protein sequence ID" value="KAI9254514.1"/>
    <property type="molecule type" value="Genomic_DNA"/>
</dbReference>
<evidence type="ECO:0000313" key="1">
    <source>
        <dbReference type="EMBL" id="KAI9254514.1"/>
    </source>
</evidence>
<dbReference type="Proteomes" id="UP001209540">
    <property type="component" value="Unassembled WGS sequence"/>
</dbReference>
<protein>
    <submittedName>
        <fullName evidence="1">Uncharacterized protein</fullName>
    </submittedName>
</protein>
<reference evidence="1" key="2">
    <citation type="submission" date="2023-02" db="EMBL/GenBank/DDBJ databases">
        <authorList>
            <consortium name="DOE Joint Genome Institute"/>
            <person name="Mondo S.J."/>
            <person name="Chang Y."/>
            <person name="Wang Y."/>
            <person name="Ahrendt S."/>
            <person name="Andreopoulos W."/>
            <person name="Barry K."/>
            <person name="Beard J."/>
            <person name="Benny G.L."/>
            <person name="Blankenship S."/>
            <person name="Bonito G."/>
            <person name="Cuomo C."/>
            <person name="Desiro A."/>
            <person name="Gervers K.A."/>
            <person name="Hundley H."/>
            <person name="Kuo A."/>
            <person name="LaButti K."/>
            <person name="Lang B.F."/>
            <person name="Lipzen A."/>
            <person name="O'Donnell K."/>
            <person name="Pangilinan J."/>
            <person name="Reynolds N."/>
            <person name="Sandor L."/>
            <person name="Smith M.W."/>
            <person name="Tsang A."/>
            <person name="Grigoriev I.V."/>
            <person name="Stajich J.E."/>
            <person name="Spatafora J.W."/>
        </authorList>
    </citation>
    <scope>NUCLEOTIDE SEQUENCE</scope>
    <source>
        <strain evidence="1">RSA 2281</strain>
    </source>
</reference>
<name>A0AAD5PCM2_9FUNG</name>
<organism evidence="1 2">
    <name type="scientific">Phascolomyces articulosus</name>
    <dbReference type="NCBI Taxonomy" id="60185"/>
    <lineage>
        <taxon>Eukaryota</taxon>
        <taxon>Fungi</taxon>
        <taxon>Fungi incertae sedis</taxon>
        <taxon>Mucoromycota</taxon>
        <taxon>Mucoromycotina</taxon>
        <taxon>Mucoromycetes</taxon>
        <taxon>Mucorales</taxon>
        <taxon>Lichtheimiaceae</taxon>
        <taxon>Phascolomyces</taxon>
    </lineage>
</organism>